<evidence type="ECO:0000259" key="3">
    <source>
        <dbReference type="Pfam" id="PF03816"/>
    </source>
</evidence>
<sequence length="406" mass="46140">MNKKTQKNKKNQKYDKSLKSITQANRKAIAFVISSIIAGVGIIIFLFYYFFYSDLKKAKDNDEELYFAILFIDENNIPYGAYFGIISSLHNRIGIIGLPKNIGLWKNKNDKNIPLNKLYEIGGRDEVFKAIEITTGKKISYKIAVDNNQISDIIDLIGGVRMYIEEAINIDNLSFDVGERFFQGDKAVSYLNYLTIEGYEEIETLYRLEDLIINAMIGIIQNPELKSIMLSKDIKNAITSRIKSNLRPPDIKILFNILANCNERTLIVESIDASIDERGILTPILEGSAFIKQINDLTLYVGLKTQKSEIENEDISLIVLNATGIGGLADRISIRMRYRGFKAGEYGNFSKNNLSESAVIIRNGQIEKGFMVGRECRINRIYAKTDRRLLNNAVLILGNDYYEITR</sequence>
<dbReference type="Pfam" id="PF13399">
    <property type="entry name" value="LytR_C"/>
    <property type="match status" value="1"/>
</dbReference>
<evidence type="ECO:0000256" key="1">
    <source>
        <dbReference type="ARBA" id="ARBA00006068"/>
    </source>
</evidence>
<evidence type="ECO:0000313" key="5">
    <source>
        <dbReference type="EMBL" id="TXJ13406.1"/>
    </source>
</evidence>
<dbReference type="Gene3D" id="3.40.630.190">
    <property type="entry name" value="LCP protein"/>
    <property type="match status" value="1"/>
</dbReference>
<dbReference type="Gene3D" id="3.30.70.2390">
    <property type="match status" value="1"/>
</dbReference>
<comment type="similarity">
    <text evidence="1">Belongs to the LytR/CpsA/Psr (LCP) family.</text>
</comment>
<comment type="caution">
    <text evidence="5">The sequence shown here is derived from an EMBL/GenBank/DDBJ whole genome shotgun (WGS) entry which is preliminary data.</text>
</comment>
<feature type="transmembrane region" description="Helical" evidence="2">
    <location>
        <begin position="28"/>
        <end position="51"/>
    </location>
</feature>
<feature type="domain" description="Cell envelope-related transcriptional attenuator" evidence="3">
    <location>
        <begin position="110"/>
        <end position="191"/>
    </location>
</feature>
<keyword evidence="2" id="KW-0472">Membrane</keyword>
<dbReference type="InterPro" id="IPR050922">
    <property type="entry name" value="LytR/CpsA/Psr_CW_biosynth"/>
</dbReference>
<dbReference type="RefSeq" id="WP_147757578.1">
    <property type="nucleotide sequence ID" value="NZ_SAXT01000001.1"/>
</dbReference>
<evidence type="ECO:0000256" key="2">
    <source>
        <dbReference type="SAM" id="Phobius"/>
    </source>
</evidence>
<feature type="domain" description="LytR/CpsA/Psr regulator C-terminal" evidence="4">
    <location>
        <begin position="315"/>
        <end position="401"/>
    </location>
</feature>
<protein>
    <submittedName>
        <fullName evidence="5">LytR family transcriptional regulator</fullName>
    </submittedName>
</protein>
<keyword evidence="2" id="KW-1133">Transmembrane helix</keyword>
<evidence type="ECO:0000313" key="6">
    <source>
        <dbReference type="Proteomes" id="UP000325116"/>
    </source>
</evidence>
<dbReference type="PANTHER" id="PTHR33392:SF6">
    <property type="entry name" value="POLYISOPRENYL-TEICHOIC ACID--PEPTIDOGLYCAN TEICHOIC ACID TRANSFERASE TAGU"/>
    <property type="match status" value="1"/>
</dbReference>
<dbReference type="Pfam" id="PF03816">
    <property type="entry name" value="LytR_cpsA_psr"/>
    <property type="match status" value="1"/>
</dbReference>
<reference evidence="5 6" key="1">
    <citation type="journal article" date="1992" name="Lakartidningen">
        <title>[Penicillin V and not amoxicillin is the first choice preparation in acute otitis].</title>
        <authorList>
            <person name="Kamme C."/>
            <person name="Lundgren K."/>
            <person name="Prellner K."/>
        </authorList>
    </citation>
    <scope>NUCLEOTIDE SEQUENCE [LARGE SCALE GENOMIC DNA]</scope>
    <source>
        <strain evidence="5 6">W1</strain>
    </source>
</reference>
<dbReference type="PANTHER" id="PTHR33392">
    <property type="entry name" value="POLYISOPRENYL-TEICHOIC ACID--PEPTIDOGLYCAN TEICHOIC ACID TRANSFERASE TAGU"/>
    <property type="match status" value="1"/>
</dbReference>
<accession>A0A5C8CKD9</accession>
<dbReference type="InterPro" id="IPR027381">
    <property type="entry name" value="LytR/CpsA/Psr_C"/>
</dbReference>
<proteinExistence type="inferred from homology"/>
<name>A0A5C8CKD9_9SPIR</name>
<dbReference type="AlphaFoldDB" id="A0A5C8CKD9"/>
<organism evidence="5 6">
    <name type="scientific">Brachyspira aalborgi</name>
    <dbReference type="NCBI Taxonomy" id="29522"/>
    <lineage>
        <taxon>Bacteria</taxon>
        <taxon>Pseudomonadati</taxon>
        <taxon>Spirochaetota</taxon>
        <taxon>Spirochaetia</taxon>
        <taxon>Brachyspirales</taxon>
        <taxon>Brachyspiraceae</taxon>
        <taxon>Brachyspira</taxon>
    </lineage>
</organism>
<gene>
    <name evidence="5" type="ORF">EPJ80_01280</name>
</gene>
<dbReference type="EMBL" id="SAXT01000001">
    <property type="protein sequence ID" value="TXJ13406.1"/>
    <property type="molecule type" value="Genomic_DNA"/>
</dbReference>
<dbReference type="InterPro" id="IPR004474">
    <property type="entry name" value="LytR_CpsA_psr"/>
</dbReference>
<dbReference type="Proteomes" id="UP000325116">
    <property type="component" value="Unassembled WGS sequence"/>
</dbReference>
<keyword evidence="2" id="KW-0812">Transmembrane</keyword>
<evidence type="ECO:0000259" key="4">
    <source>
        <dbReference type="Pfam" id="PF13399"/>
    </source>
</evidence>